<evidence type="ECO:0000256" key="1">
    <source>
        <dbReference type="ARBA" id="ARBA00022737"/>
    </source>
</evidence>
<feature type="domain" description="Nephrocystin 3-like N-terminal" evidence="3">
    <location>
        <begin position="392"/>
        <end position="564"/>
    </location>
</feature>
<dbReference type="EMBL" id="NKHZ01000081">
    <property type="protein sequence ID" value="PNS14798.1"/>
    <property type="molecule type" value="Genomic_DNA"/>
</dbReference>
<dbReference type="Pfam" id="PF24809">
    <property type="entry name" value="DUF7708"/>
    <property type="match status" value="1"/>
</dbReference>
<dbReference type="STRING" id="2082308.A0A2K1QI07"/>
<dbReference type="PANTHER" id="PTHR40619:SF3">
    <property type="entry name" value="FUNGAL STAND N-TERMINAL GOODBYE DOMAIN-CONTAINING PROTEIN"/>
    <property type="match status" value="1"/>
</dbReference>
<organism evidence="4 5">
    <name type="scientific">Sphaceloma murrayae</name>
    <dbReference type="NCBI Taxonomy" id="2082308"/>
    <lineage>
        <taxon>Eukaryota</taxon>
        <taxon>Fungi</taxon>
        <taxon>Dikarya</taxon>
        <taxon>Ascomycota</taxon>
        <taxon>Pezizomycotina</taxon>
        <taxon>Dothideomycetes</taxon>
        <taxon>Dothideomycetidae</taxon>
        <taxon>Myriangiales</taxon>
        <taxon>Elsinoaceae</taxon>
        <taxon>Sphaceloma</taxon>
    </lineage>
</organism>
<dbReference type="InterPro" id="IPR056125">
    <property type="entry name" value="DUF7708"/>
</dbReference>
<protein>
    <submittedName>
        <fullName evidence="4">Isotrichodermin C-15 hydroxylase</fullName>
    </submittedName>
</protein>
<dbReference type="Pfam" id="PF24883">
    <property type="entry name" value="NPHP3_N"/>
    <property type="match status" value="1"/>
</dbReference>
<name>A0A2K1QI07_9PEZI</name>
<gene>
    <name evidence="4" type="ORF">CAC42_2027</name>
</gene>
<dbReference type="OrthoDB" id="5419927at2759"/>
<comment type="caution">
    <text evidence="4">The sequence shown here is derived from an EMBL/GenBank/DDBJ whole genome shotgun (WGS) entry which is preliminary data.</text>
</comment>
<keyword evidence="5" id="KW-1185">Reference proteome</keyword>
<dbReference type="InParanoid" id="A0A2K1QI07"/>
<dbReference type="AlphaFoldDB" id="A0A2K1QI07"/>
<keyword evidence="1" id="KW-0677">Repeat</keyword>
<sequence>MAFRIIRHDSIQTAEFSRVLVRRETGSDDGVPEVDHQALDFVTGPEHQQNDDDLKLIWQEADAETKLFVDSVVEAQANLKQKVPGLQTIDPHHVNWSNVSTFIHSQAEYYESGAIEGKRNIVRKAFRKFSEHAGSMIQWLTLLPSEGYTAPVCASIKIILQAAERLHDAREDVLELFADIPNAFSDLKQYMDMYQDRTMVKAAAQLYTSLARVLRSIMSYMTKATWKKSVHSVFKLTPAPDFVEAKEQFQTAKNRFKQVGRICLHKRTNKIGNDLTMVKDDVQTISDSLERLTEMVIAMHPNVEDFKKELGASFYHFIRADRRDLLQGVEKRMRAVGWAQREVSLSDLLAITTKRGYDPGEQQKLIDEHLSVFFKPNLSSMREIERITFVKESDAFRQWLESSRSSYLFVQDYQREHRITSVISSFSAELHRKLYYAQGCLVATHFCASNSHGDREGPPTVKDMLNDLLGQLIMAWQESWEAPTFHEGMLQAAESNRSKSLCEALRSVLLALPLPRVVFLVVDCVDTYEYTDSRNAAEQTSRALLDLIDHLSVDGRYLIKMLFTASHRTPLADVAEQYRCGSVLYMPEAVNRGLRTEERMPDVETLIGYSIR</sequence>
<evidence type="ECO:0000259" key="3">
    <source>
        <dbReference type="Pfam" id="PF24883"/>
    </source>
</evidence>
<dbReference type="PANTHER" id="PTHR40619">
    <property type="entry name" value="FUNGAL STAND N-TERMINAL GOODBYE DOMAIN-CONTAINING PROTEIN"/>
    <property type="match status" value="1"/>
</dbReference>
<accession>A0A2K1QI07</accession>
<proteinExistence type="predicted"/>
<reference evidence="4 5" key="1">
    <citation type="submission" date="2017-06" db="EMBL/GenBank/DDBJ databases">
        <title>Draft genome sequence of a variant of Elsinoe murrayae.</title>
        <authorList>
            <person name="Cheng Q."/>
        </authorList>
    </citation>
    <scope>NUCLEOTIDE SEQUENCE [LARGE SCALE GENOMIC DNA]</scope>
    <source>
        <strain evidence="4 5">CQ-2017a</strain>
    </source>
</reference>
<evidence type="ECO:0000259" key="2">
    <source>
        <dbReference type="Pfam" id="PF24809"/>
    </source>
</evidence>
<evidence type="ECO:0000313" key="5">
    <source>
        <dbReference type="Proteomes" id="UP000243797"/>
    </source>
</evidence>
<dbReference type="Proteomes" id="UP000243797">
    <property type="component" value="Unassembled WGS sequence"/>
</dbReference>
<evidence type="ECO:0000313" key="4">
    <source>
        <dbReference type="EMBL" id="PNS14798.1"/>
    </source>
</evidence>
<dbReference type="InterPro" id="IPR056884">
    <property type="entry name" value="NPHP3-like_N"/>
</dbReference>
<feature type="domain" description="DUF7708" evidence="2">
    <location>
        <begin position="147"/>
        <end position="258"/>
    </location>
</feature>